<dbReference type="Proteomes" id="UP000196365">
    <property type="component" value="Unassembled WGS sequence"/>
</dbReference>
<dbReference type="PIRSF" id="PIRSF000077">
    <property type="entry name" value="Thioredoxin"/>
    <property type="match status" value="1"/>
</dbReference>
<accession>A0A1T4P6C6</accession>
<feature type="site" description="Contributes to redox potential value" evidence="9">
    <location>
        <position position="36"/>
    </location>
</feature>
<feature type="domain" description="Thioredoxin" evidence="11">
    <location>
        <begin position="1"/>
        <end position="109"/>
    </location>
</feature>
<dbReference type="CDD" id="cd02947">
    <property type="entry name" value="TRX_family"/>
    <property type="match status" value="1"/>
</dbReference>
<protein>
    <recommendedName>
        <fullName evidence="2 7">Thioredoxin</fullName>
    </recommendedName>
</protein>
<evidence type="ECO:0000313" key="13">
    <source>
        <dbReference type="Proteomes" id="UP000196365"/>
    </source>
</evidence>
<dbReference type="GO" id="GO:0005829">
    <property type="term" value="C:cytosol"/>
    <property type="evidence" value="ECO:0007669"/>
    <property type="project" value="TreeGrafter"/>
</dbReference>
<sequence length="109" mass="12335">MTNEKIVILTEENFQQEVEQSDIPVMVDFWAEWCGPCKAVSPIIDELAEEYAGKIKVGKVNVDDQGALSTKFRVMSIPTIIFFKNGKEIERLIGARGKEEFAEKLDNLL</sequence>
<dbReference type="SUPFAM" id="SSF52833">
    <property type="entry name" value="Thioredoxin-like"/>
    <property type="match status" value="1"/>
</dbReference>
<keyword evidence="3" id="KW-0813">Transport</keyword>
<evidence type="ECO:0000256" key="8">
    <source>
        <dbReference type="PIRNR" id="PIRNR000077"/>
    </source>
</evidence>
<dbReference type="InterPro" id="IPR036249">
    <property type="entry name" value="Thioredoxin-like_sf"/>
</dbReference>
<dbReference type="GO" id="GO:0015035">
    <property type="term" value="F:protein-disulfide reductase activity"/>
    <property type="evidence" value="ECO:0007669"/>
    <property type="project" value="UniProtKB-UniRule"/>
</dbReference>
<dbReference type="EMBL" id="FUWV01000015">
    <property type="protein sequence ID" value="SJZ87140.1"/>
    <property type="molecule type" value="Genomic_DNA"/>
</dbReference>
<dbReference type="PROSITE" id="PS51352">
    <property type="entry name" value="THIOREDOXIN_2"/>
    <property type="match status" value="1"/>
</dbReference>
<dbReference type="GO" id="GO:0045454">
    <property type="term" value="P:cell redox homeostasis"/>
    <property type="evidence" value="ECO:0007669"/>
    <property type="project" value="TreeGrafter"/>
</dbReference>
<feature type="active site" description="Nucleophile" evidence="9">
    <location>
        <position position="37"/>
    </location>
</feature>
<dbReference type="InterPro" id="IPR017937">
    <property type="entry name" value="Thioredoxin_CS"/>
</dbReference>
<evidence type="ECO:0000256" key="5">
    <source>
        <dbReference type="ARBA" id="ARBA00023157"/>
    </source>
</evidence>
<dbReference type="InterPro" id="IPR013766">
    <property type="entry name" value="Thioredoxin_domain"/>
</dbReference>
<gene>
    <name evidence="12" type="ORF">SAMN02745973_01947</name>
</gene>
<evidence type="ECO:0000259" key="11">
    <source>
        <dbReference type="PROSITE" id="PS51352"/>
    </source>
</evidence>
<evidence type="ECO:0000256" key="9">
    <source>
        <dbReference type="PIRSR" id="PIRSR000077-1"/>
    </source>
</evidence>
<comment type="similarity">
    <text evidence="1 8">Belongs to the thioredoxin family.</text>
</comment>
<keyword evidence="5 10" id="KW-1015">Disulfide bond</keyword>
<evidence type="ECO:0000256" key="4">
    <source>
        <dbReference type="ARBA" id="ARBA00022982"/>
    </source>
</evidence>
<feature type="site" description="Contributes to redox potential value" evidence="9">
    <location>
        <position position="35"/>
    </location>
</feature>
<evidence type="ECO:0000256" key="6">
    <source>
        <dbReference type="ARBA" id="ARBA00023284"/>
    </source>
</evidence>
<dbReference type="PANTHER" id="PTHR45663">
    <property type="entry name" value="GEO12009P1"/>
    <property type="match status" value="1"/>
</dbReference>
<dbReference type="FunFam" id="3.40.30.10:FF:000001">
    <property type="entry name" value="Thioredoxin"/>
    <property type="match status" value="1"/>
</dbReference>
<feature type="site" description="Deprotonates C-terminal active site Cys" evidence="9">
    <location>
        <position position="28"/>
    </location>
</feature>
<feature type="active site" description="Nucleophile" evidence="9">
    <location>
        <position position="34"/>
    </location>
</feature>
<keyword evidence="13" id="KW-1185">Reference proteome</keyword>
<dbReference type="PRINTS" id="PR00421">
    <property type="entry name" value="THIOREDOXIN"/>
</dbReference>
<evidence type="ECO:0000256" key="7">
    <source>
        <dbReference type="NCBIfam" id="TIGR01068"/>
    </source>
</evidence>
<feature type="disulfide bond" description="Redox-active" evidence="10">
    <location>
        <begin position="34"/>
        <end position="37"/>
    </location>
</feature>
<evidence type="ECO:0000313" key="12">
    <source>
        <dbReference type="EMBL" id="SJZ87140.1"/>
    </source>
</evidence>
<evidence type="ECO:0000256" key="1">
    <source>
        <dbReference type="ARBA" id="ARBA00008987"/>
    </source>
</evidence>
<dbReference type="Gene3D" id="3.40.30.10">
    <property type="entry name" value="Glutaredoxin"/>
    <property type="match status" value="1"/>
</dbReference>
<evidence type="ECO:0000256" key="2">
    <source>
        <dbReference type="ARBA" id="ARBA00020570"/>
    </source>
</evidence>
<proteinExistence type="inferred from homology"/>
<evidence type="ECO:0000256" key="3">
    <source>
        <dbReference type="ARBA" id="ARBA00022448"/>
    </source>
</evidence>
<dbReference type="InterPro" id="IPR005746">
    <property type="entry name" value="Thioredoxin"/>
</dbReference>
<reference evidence="12 13" key="1">
    <citation type="submission" date="2017-02" db="EMBL/GenBank/DDBJ databases">
        <authorList>
            <person name="Peterson S.W."/>
        </authorList>
    </citation>
    <scope>NUCLEOTIDE SEQUENCE [LARGE SCALE GENOMIC DNA]</scope>
    <source>
        <strain evidence="12 13">DSM 15102</strain>
    </source>
</reference>
<organism evidence="12 13">
    <name type="scientific">Garciella nitratireducens DSM 15102</name>
    <dbReference type="NCBI Taxonomy" id="1121911"/>
    <lineage>
        <taxon>Bacteria</taxon>
        <taxon>Bacillati</taxon>
        <taxon>Bacillota</taxon>
        <taxon>Clostridia</taxon>
        <taxon>Eubacteriales</taxon>
        <taxon>Eubacteriaceae</taxon>
        <taxon>Garciella</taxon>
    </lineage>
</organism>
<evidence type="ECO:0000256" key="10">
    <source>
        <dbReference type="PIRSR" id="PIRSR000077-4"/>
    </source>
</evidence>
<dbReference type="Pfam" id="PF00085">
    <property type="entry name" value="Thioredoxin"/>
    <property type="match status" value="1"/>
</dbReference>
<dbReference type="PROSITE" id="PS00194">
    <property type="entry name" value="THIOREDOXIN_1"/>
    <property type="match status" value="1"/>
</dbReference>
<name>A0A1T4P6C6_9FIRM</name>
<dbReference type="PANTHER" id="PTHR45663:SF11">
    <property type="entry name" value="GEO12009P1"/>
    <property type="match status" value="1"/>
</dbReference>
<keyword evidence="6 10" id="KW-0676">Redox-active center</keyword>
<dbReference type="AlphaFoldDB" id="A0A1T4P6C6"/>
<keyword evidence="4" id="KW-0249">Electron transport</keyword>
<dbReference type="NCBIfam" id="TIGR01068">
    <property type="entry name" value="thioredoxin"/>
    <property type="match status" value="1"/>
</dbReference>